<dbReference type="OrthoDB" id="340142at2"/>
<organism evidence="2 3">
    <name type="scientific">Leptospira johnsonii</name>
    <dbReference type="NCBI Taxonomy" id="1917820"/>
    <lineage>
        <taxon>Bacteria</taxon>
        <taxon>Pseudomonadati</taxon>
        <taxon>Spirochaetota</taxon>
        <taxon>Spirochaetia</taxon>
        <taxon>Leptospirales</taxon>
        <taxon>Leptospiraceae</taxon>
        <taxon>Leptospira</taxon>
    </lineage>
</organism>
<keyword evidence="3" id="KW-1185">Reference proteome</keyword>
<gene>
    <name evidence="2" type="ORF">LPTSP1_31860</name>
</gene>
<sequence length="1433" mass="154936">MFDLIVRIVVRKVILASAILFFVSCLSDWGFGNGDVDLKKATWLVAEKVPLVVDKGGVPVGNGGTVTPVNNLFNQPLGAKIPVSAFSGAIDSTGTTIVNDFDGDGILNSNETTTNVWVADYPEINAKVAPPVTMKIEILNETSGEVSDVVSEIHADDIENTKNIGTEKIHQKEINLRTVQFQDSYSISGGSSNSSGFNIGGSPAQAATAGSGLNYGQTNSNSWQGALGQTVTKWATRPFKNNIDRDASSLKSDSTGKNSRNYRTDKRQKTSTSTTIKPNAGYVRAALYITNESVNMPVKLTNILCSLMFENAAGDLIPVESFRLRNDDFSLFEVSVYGGSEFGPYVVELTGLNRVEIEQAITAGYNPKIFIVDYEMSHVPNSNYASSLLNFTGSNLKIIEENAKSRTALLKIFGQGIREMYRIAAFEATGGSSDPCATTNISYLSPGITFENATKRLNCAQPVNGSNMEIIFDNYVLDFSEIAPKLGDSKVFIRTVKSVAGKVSTIPCDYSTKIGSDGQQRTACIQKPLSQWSDTEKANAGIWVVFSKGKYYDPTAYVKNGSNKIIFDPTEPIGAVVLQGANSKIWAGDYFDIAYYSIADYLAQMEAFGKNPLENGEVFSMNTKWDKAILGNSPYDPDINSIYLGEASFGERIELTLSLKKTQFLNPSFGSPALSGNFQYFTDFRYSPTVSTKRFSMEEATDFEISFGFSGLRTDWFHIVKDLTPGNTDKIQDCGSYPDYQNQVFVRCIQLPSTHPLYDITKTPLKVFMRPSYNSAYRNTVWPLGYQNVRKLRSELAVPAKVGDTSLIIAKAFGNIQQGDTIYIEGDNTGYTVSNPATGPDANGFLTVPISNAVAMAAVRTTTVYIPGSLSAPEIQLAIDNNFVADWNAQYATTPTSYTTDQFVPLVTSSSLSCSTNLFHPYGCLGLPVDYNAINWMGSYNKGATTWNSWSDGGNFAGFLASGLPSKVTNTSRLYRFEPVGTGDTVFMNPGSPVTLTNPVTLVEGDNGFIIWKQGTVLKGRFFTVSTGGLVGSELTLNTQPIAQDFVAKVKNGKATIAWENSNQIYIRFWDMNTKLAIGTENLVTTRSYATTEFNENNLNIDLAVSDTRSLVVWNASNSDCGASCGLHVVGGKLYQNSDGTNVNTASTLYSYTINGSYGRMQVAADATGDSAVIASVTTGNNEGTRIHTMTYQMNTATKGSLVPVDNGSLGAKKISVKASNGNAFIAYSFADTSLYLKCYNATTGALVGSRVTLSTGQTIGNFKMAASGDTGIITYLAGNRVKLNRASFASGALTTAATLLMDSSTTATSKLIGSIEINGNNVVTVWEHDEASLRTVRGRVANISSFDLVGSGEFFLSTTNAGNQTGPIVQVYSGNALAIWLSPDIGLTENWAKFRSYSFNLASPGSIQYGLNNFFVAPLIERDYTVKGKILF</sequence>
<dbReference type="EMBL" id="BFAY01000011">
    <property type="protein sequence ID" value="GBF40172.1"/>
    <property type="molecule type" value="Genomic_DNA"/>
</dbReference>
<feature type="compositionally biased region" description="Polar residues" evidence="1">
    <location>
        <begin position="249"/>
        <end position="261"/>
    </location>
</feature>
<accession>A0A2P2D6D5</accession>
<evidence type="ECO:0000313" key="2">
    <source>
        <dbReference type="EMBL" id="GBF40172.1"/>
    </source>
</evidence>
<dbReference type="NCBIfam" id="NF038383">
    <property type="entry name" value="lipo_LIC12048"/>
    <property type="match status" value="1"/>
</dbReference>
<proteinExistence type="predicted"/>
<protein>
    <submittedName>
        <fullName evidence="2">Putative lipoprotein</fullName>
    </submittedName>
</protein>
<feature type="region of interest" description="Disordered" evidence="1">
    <location>
        <begin position="245"/>
        <end position="275"/>
    </location>
</feature>
<dbReference type="Proteomes" id="UP000245076">
    <property type="component" value="Unassembled WGS sequence"/>
</dbReference>
<keyword evidence="2" id="KW-0449">Lipoprotein</keyword>
<evidence type="ECO:0000256" key="1">
    <source>
        <dbReference type="SAM" id="MobiDB-lite"/>
    </source>
</evidence>
<reference evidence="2 3" key="1">
    <citation type="submission" date="2018-02" db="EMBL/GenBank/DDBJ databases">
        <title>Novel Leptospira species isolated from soil and water in Japan.</title>
        <authorList>
            <person name="Nakao R."/>
            <person name="Masuzawa T."/>
        </authorList>
    </citation>
    <scope>NUCLEOTIDE SEQUENCE [LARGE SCALE GENOMIC DNA]</scope>
    <source>
        <strain evidence="2 3">E8</strain>
    </source>
</reference>
<dbReference type="PROSITE" id="PS51257">
    <property type="entry name" value="PROKAR_LIPOPROTEIN"/>
    <property type="match status" value="1"/>
</dbReference>
<dbReference type="RefSeq" id="WP_135354760.1">
    <property type="nucleotide sequence ID" value="NZ_BFAY01000011.1"/>
</dbReference>
<name>A0A2P2D6D5_9LEPT</name>
<evidence type="ECO:0000313" key="3">
    <source>
        <dbReference type="Proteomes" id="UP000245076"/>
    </source>
</evidence>
<comment type="caution">
    <text evidence="2">The sequence shown here is derived from an EMBL/GenBank/DDBJ whole genome shotgun (WGS) entry which is preliminary data.</text>
</comment>